<dbReference type="EMBL" id="RXIF01000010">
    <property type="protein sequence ID" value="RZN64043.1"/>
    <property type="molecule type" value="Genomic_DNA"/>
</dbReference>
<dbReference type="PANTHER" id="PTHR43080">
    <property type="entry name" value="CBS DOMAIN-CONTAINING PROTEIN CBSX3, MITOCHONDRIAL"/>
    <property type="match status" value="1"/>
</dbReference>
<feature type="domain" description="CBS" evidence="3">
    <location>
        <begin position="103"/>
        <end position="158"/>
    </location>
</feature>
<dbReference type="InterPro" id="IPR051257">
    <property type="entry name" value="Diverse_CBS-Domain"/>
</dbReference>
<dbReference type="Gene3D" id="3.10.580.10">
    <property type="entry name" value="CBS-domain"/>
    <property type="match status" value="1"/>
</dbReference>
<dbReference type="AlphaFoldDB" id="A0A520KR05"/>
<reference evidence="4 5" key="1">
    <citation type="journal article" date="2019" name="Nat. Microbiol.">
        <title>Wide diversity of methane and short-chain alkane metabolisms in uncultured archaea.</title>
        <authorList>
            <person name="Borrel G."/>
            <person name="Adam P.S."/>
            <person name="McKay L.J."/>
            <person name="Chen L.X."/>
            <person name="Sierra-Garcia I.N."/>
            <person name="Sieber C.M."/>
            <person name="Letourneur Q."/>
            <person name="Ghozlane A."/>
            <person name="Andersen G.L."/>
            <person name="Li W.J."/>
            <person name="Hallam S.J."/>
            <person name="Muyzer G."/>
            <person name="de Oliveira V.M."/>
            <person name="Inskeep W.P."/>
            <person name="Banfield J.F."/>
            <person name="Gribaldo S."/>
        </authorList>
    </citation>
    <scope>NUCLEOTIDE SEQUENCE [LARGE SCALE GENOMIC DNA]</scope>
    <source>
        <strain evidence="4">NM1a</strain>
    </source>
</reference>
<evidence type="ECO:0000259" key="3">
    <source>
        <dbReference type="PROSITE" id="PS51371"/>
    </source>
</evidence>
<organism evidence="4 5">
    <name type="scientific">Methanoliparum thermophilum</name>
    <dbReference type="NCBI Taxonomy" id="2491083"/>
    <lineage>
        <taxon>Archaea</taxon>
        <taxon>Methanobacteriati</taxon>
        <taxon>Methanobacteriota</taxon>
        <taxon>Candidatus Methanoliparia</taxon>
        <taxon>Candidatus Methanoliparales</taxon>
        <taxon>Candidatus Methanoliparaceae</taxon>
        <taxon>Candidatus Methanoliparum</taxon>
    </lineage>
</organism>
<sequence length="159" mass="18581">MPIDYRTILDKFYEKRVKDVMESRLSVIPIIDQNMGIMETAAFIAVNNHAWVVKSRDSRRLVGVITEKDFLNILRPGKKISYFGVPNKTSLNYEFFENAENIMSKNPIICTEEEKIKDVLDKMTFHNVRSLPVLKDEEIVGEITIHQLIIKFYNIINSW</sequence>
<dbReference type="InterPro" id="IPR046342">
    <property type="entry name" value="CBS_dom_sf"/>
</dbReference>
<dbReference type="InterPro" id="IPR000644">
    <property type="entry name" value="CBS_dom"/>
</dbReference>
<accession>A0A520KR05</accession>
<keyword evidence="1 2" id="KW-0129">CBS domain</keyword>
<dbReference type="CDD" id="cd02205">
    <property type="entry name" value="CBS_pair_SF"/>
    <property type="match status" value="1"/>
</dbReference>
<dbReference type="Pfam" id="PF00571">
    <property type="entry name" value="CBS"/>
    <property type="match status" value="2"/>
</dbReference>
<dbReference type="PANTHER" id="PTHR43080:SF2">
    <property type="entry name" value="CBS DOMAIN-CONTAINING PROTEIN"/>
    <property type="match status" value="1"/>
</dbReference>
<dbReference type="Proteomes" id="UP000317158">
    <property type="component" value="Unassembled WGS sequence"/>
</dbReference>
<dbReference type="SMART" id="SM00116">
    <property type="entry name" value="CBS"/>
    <property type="match status" value="2"/>
</dbReference>
<proteinExistence type="predicted"/>
<name>A0A520KR05_METT2</name>
<evidence type="ECO:0000313" key="4">
    <source>
        <dbReference type="EMBL" id="RZN64043.1"/>
    </source>
</evidence>
<evidence type="ECO:0000256" key="1">
    <source>
        <dbReference type="ARBA" id="ARBA00023122"/>
    </source>
</evidence>
<evidence type="ECO:0000313" key="5">
    <source>
        <dbReference type="Proteomes" id="UP000317158"/>
    </source>
</evidence>
<gene>
    <name evidence="4" type="ORF">EF806_05330</name>
</gene>
<comment type="caution">
    <text evidence="4">The sequence shown here is derived from an EMBL/GenBank/DDBJ whole genome shotgun (WGS) entry which is preliminary data.</text>
</comment>
<dbReference type="PROSITE" id="PS51371">
    <property type="entry name" value="CBS"/>
    <property type="match status" value="1"/>
</dbReference>
<evidence type="ECO:0000256" key="2">
    <source>
        <dbReference type="PROSITE-ProRule" id="PRU00703"/>
    </source>
</evidence>
<protein>
    <submittedName>
        <fullName evidence="4">CBS domain-containing protein</fullName>
    </submittedName>
</protein>
<dbReference type="SUPFAM" id="SSF54631">
    <property type="entry name" value="CBS-domain pair"/>
    <property type="match status" value="1"/>
</dbReference>